<feature type="transmembrane region" description="Helical" evidence="11">
    <location>
        <begin position="259"/>
        <end position="277"/>
    </location>
</feature>
<feature type="transmembrane region" description="Helical" evidence="11">
    <location>
        <begin position="195"/>
        <end position="216"/>
    </location>
</feature>
<evidence type="ECO:0000256" key="4">
    <source>
        <dbReference type="ARBA" id="ARBA00022692"/>
    </source>
</evidence>
<dbReference type="Proteomes" id="UP001310594">
    <property type="component" value="Unassembled WGS sequence"/>
</dbReference>
<feature type="transmembrane region" description="Helical" evidence="11">
    <location>
        <begin position="158"/>
        <end position="183"/>
    </location>
</feature>
<evidence type="ECO:0000259" key="12">
    <source>
        <dbReference type="PROSITE" id="PS51384"/>
    </source>
</evidence>
<keyword evidence="6 11" id="KW-1133">Transmembrane helix</keyword>
<evidence type="ECO:0000256" key="5">
    <source>
        <dbReference type="ARBA" id="ARBA00022982"/>
    </source>
</evidence>
<dbReference type="SUPFAM" id="SSF52343">
    <property type="entry name" value="Ferredoxin reductase-like, C-terminal NADP-linked domain"/>
    <property type="match status" value="1"/>
</dbReference>
<feature type="transmembrane region" description="Helical" evidence="11">
    <location>
        <begin position="115"/>
        <end position="138"/>
    </location>
</feature>
<dbReference type="Pfam" id="PF08030">
    <property type="entry name" value="NAD_binding_6"/>
    <property type="match status" value="1"/>
</dbReference>
<dbReference type="InterPro" id="IPR051410">
    <property type="entry name" value="Ferric/Cupric_Reductase"/>
</dbReference>
<keyword evidence="3" id="KW-0813">Transport</keyword>
<feature type="transmembrane region" description="Helical" evidence="11">
    <location>
        <begin position="231"/>
        <end position="252"/>
    </location>
</feature>
<organism evidence="13 14">
    <name type="scientific">Elasticomyces elasticus</name>
    <dbReference type="NCBI Taxonomy" id="574655"/>
    <lineage>
        <taxon>Eukaryota</taxon>
        <taxon>Fungi</taxon>
        <taxon>Dikarya</taxon>
        <taxon>Ascomycota</taxon>
        <taxon>Pezizomycotina</taxon>
        <taxon>Dothideomycetes</taxon>
        <taxon>Dothideomycetidae</taxon>
        <taxon>Mycosphaerellales</taxon>
        <taxon>Teratosphaeriaceae</taxon>
        <taxon>Elasticomyces</taxon>
    </lineage>
</organism>
<dbReference type="PANTHER" id="PTHR32361">
    <property type="entry name" value="FERRIC/CUPRIC REDUCTASE TRANSMEMBRANE COMPONENT"/>
    <property type="match status" value="1"/>
</dbReference>
<reference evidence="13" key="1">
    <citation type="submission" date="2023-08" db="EMBL/GenBank/DDBJ databases">
        <title>Black Yeasts Isolated from many extreme environments.</title>
        <authorList>
            <person name="Coleine C."/>
            <person name="Stajich J.E."/>
            <person name="Selbmann L."/>
        </authorList>
    </citation>
    <scope>NUCLEOTIDE SEQUENCE</scope>
    <source>
        <strain evidence="13">CCFEE 5810</strain>
    </source>
</reference>
<feature type="transmembrane region" description="Helical" evidence="11">
    <location>
        <begin position="51"/>
        <end position="72"/>
    </location>
</feature>
<evidence type="ECO:0000256" key="8">
    <source>
        <dbReference type="ARBA" id="ARBA00023065"/>
    </source>
</evidence>
<comment type="similarity">
    <text evidence="2">Belongs to the ferric reductase (FRE) family.</text>
</comment>
<dbReference type="EMBL" id="JAVRQU010000012">
    <property type="protein sequence ID" value="KAK5696510.1"/>
    <property type="molecule type" value="Genomic_DNA"/>
</dbReference>
<evidence type="ECO:0000256" key="11">
    <source>
        <dbReference type="SAM" id="Phobius"/>
    </source>
</evidence>
<dbReference type="InterPro" id="IPR013130">
    <property type="entry name" value="Fe3_Rdtase_TM_dom"/>
</dbReference>
<dbReference type="GO" id="GO:0006879">
    <property type="term" value="P:intracellular iron ion homeostasis"/>
    <property type="evidence" value="ECO:0007669"/>
    <property type="project" value="TreeGrafter"/>
</dbReference>
<evidence type="ECO:0000256" key="3">
    <source>
        <dbReference type="ARBA" id="ARBA00022448"/>
    </source>
</evidence>
<keyword evidence="9 11" id="KW-0472">Membrane</keyword>
<comment type="subcellular location">
    <subcellularLocation>
        <location evidence="1">Membrane</location>
        <topology evidence="1">Multi-pass membrane protein</topology>
    </subcellularLocation>
</comment>
<proteinExistence type="inferred from homology"/>
<dbReference type="Pfam" id="PF01794">
    <property type="entry name" value="Ferric_reduct"/>
    <property type="match status" value="1"/>
</dbReference>
<dbReference type="Pfam" id="PF08022">
    <property type="entry name" value="FAD_binding_8"/>
    <property type="match status" value="1"/>
</dbReference>
<dbReference type="GO" id="GO:0006826">
    <property type="term" value="P:iron ion transport"/>
    <property type="evidence" value="ECO:0007669"/>
    <property type="project" value="TreeGrafter"/>
</dbReference>
<feature type="domain" description="FAD-binding FR-type" evidence="12">
    <location>
        <begin position="284"/>
        <end position="415"/>
    </location>
</feature>
<dbReference type="PANTHER" id="PTHR32361:SF23">
    <property type="entry name" value="FERRIC-CHELATE REDUCTASE"/>
    <property type="match status" value="1"/>
</dbReference>
<gene>
    <name evidence="13" type="ORF">LTR97_007813</name>
</gene>
<dbReference type="SFLD" id="SFLDG01168">
    <property type="entry name" value="Ferric_reductase_subgroup_(FRE"/>
    <property type="match status" value="1"/>
</dbReference>
<name>A0AAN7ZZF3_9PEZI</name>
<evidence type="ECO:0000256" key="9">
    <source>
        <dbReference type="ARBA" id="ARBA00023136"/>
    </source>
</evidence>
<keyword evidence="4 11" id="KW-0812">Transmembrane</keyword>
<evidence type="ECO:0000256" key="2">
    <source>
        <dbReference type="ARBA" id="ARBA00006278"/>
    </source>
</evidence>
<keyword evidence="5" id="KW-0249">Electron transport</keyword>
<accession>A0AAN7ZZF3</accession>
<dbReference type="GO" id="GO:0005886">
    <property type="term" value="C:plasma membrane"/>
    <property type="evidence" value="ECO:0007669"/>
    <property type="project" value="TreeGrafter"/>
</dbReference>
<dbReference type="GO" id="GO:0015677">
    <property type="term" value="P:copper ion import"/>
    <property type="evidence" value="ECO:0007669"/>
    <property type="project" value="TreeGrafter"/>
</dbReference>
<evidence type="ECO:0000256" key="7">
    <source>
        <dbReference type="ARBA" id="ARBA00023002"/>
    </source>
</evidence>
<dbReference type="InterPro" id="IPR013112">
    <property type="entry name" value="FAD-bd_8"/>
</dbReference>
<evidence type="ECO:0000313" key="13">
    <source>
        <dbReference type="EMBL" id="KAK5696510.1"/>
    </source>
</evidence>
<dbReference type="AlphaFoldDB" id="A0AAN7ZZF3"/>
<evidence type="ECO:0000256" key="10">
    <source>
        <dbReference type="SAM" id="MobiDB-lite"/>
    </source>
</evidence>
<comment type="caution">
    <text evidence="13">The sequence shown here is derived from an EMBL/GenBank/DDBJ whole genome shotgun (WGS) entry which is preliminary data.</text>
</comment>
<feature type="compositionally biased region" description="Low complexity" evidence="10">
    <location>
        <begin position="529"/>
        <end position="538"/>
    </location>
</feature>
<evidence type="ECO:0000256" key="6">
    <source>
        <dbReference type="ARBA" id="ARBA00022989"/>
    </source>
</evidence>
<feature type="compositionally biased region" description="Polar residues" evidence="10">
    <location>
        <begin position="507"/>
        <end position="518"/>
    </location>
</feature>
<evidence type="ECO:0000256" key="1">
    <source>
        <dbReference type="ARBA" id="ARBA00004141"/>
    </source>
</evidence>
<keyword evidence="8" id="KW-0406">Ion transport</keyword>
<dbReference type="InterPro" id="IPR013121">
    <property type="entry name" value="Fe_red_NAD-bd_6"/>
</dbReference>
<dbReference type="Gene3D" id="3.40.50.80">
    <property type="entry name" value="Nucleotide-binding domain of ferredoxin-NADP reductase (FNR) module"/>
    <property type="match status" value="1"/>
</dbReference>
<sequence>MDDMEMHGTPWMPGPVQFNAYREYECGQNTTAECEYYQGYWRFWYEADHRFALPTVAFFTVAILIFALANVFQQYAPQSFQRSPAVRRQKALARFLSYRAFRIQALNWNSGSVGILLLALVGTIFFTCMTLIPAPYYWPSTETLNYWGGSPPLATRSGWLSLGCMPFVFLTAGKSNFITAVTGVSHERLQVFHRWISYAFFITALLHTFPFIVYNIRTHQMVMQWNTNFDYWTGVVALLAQAWLTFASLGPLRTISYEFFKFSHFVAALVFMIFLFFHCGFTLSSWDYFVVTGVFFALSWLHRQLRVYFEHGINNHATVSLAANGFVCVKVPTKATWHVGQHFFVRFMTLGIHAASIHPFTACSLPSETSMESELVFYIRPRGGLTTRLARLAEARPGSTVRVLLDGPYGGVSMPKLEQSQRQLVIAGGSGAGWILPMLLAHIRRNDLVDRAESKEVPNNTMKIILATRDTPTRQWFERTLHEALAERGLSALPSGVEVEIHYTGSGEASTVSESASQEAEVHADPEKALSASHASPDSDSDSDVASNLKTSLKRVDGRPDLAALVRAEVASAPPNEQLGVFVCGPLSMQNDVSNAVAAAQLEIMKGASKEVYLHMEHFSWA</sequence>
<dbReference type="GO" id="GO:0000293">
    <property type="term" value="F:ferric-chelate reductase activity"/>
    <property type="evidence" value="ECO:0007669"/>
    <property type="project" value="UniProtKB-ARBA"/>
</dbReference>
<keyword evidence="7" id="KW-0560">Oxidoreductase</keyword>
<dbReference type="CDD" id="cd06186">
    <property type="entry name" value="NOX_Duox_like_FAD_NADP"/>
    <property type="match status" value="1"/>
</dbReference>
<protein>
    <recommendedName>
        <fullName evidence="12">FAD-binding FR-type domain-containing protein</fullName>
    </recommendedName>
</protein>
<dbReference type="InterPro" id="IPR017927">
    <property type="entry name" value="FAD-bd_FR_type"/>
</dbReference>
<dbReference type="SFLD" id="SFLDS00052">
    <property type="entry name" value="Ferric_Reductase_Domain"/>
    <property type="match status" value="1"/>
</dbReference>
<dbReference type="PROSITE" id="PS51384">
    <property type="entry name" value="FAD_FR"/>
    <property type="match status" value="1"/>
</dbReference>
<evidence type="ECO:0000313" key="14">
    <source>
        <dbReference type="Proteomes" id="UP001310594"/>
    </source>
</evidence>
<feature type="region of interest" description="Disordered" evidence="10">
    <location>
        <begin position="505"/>
        <end position="548"/>
    </location>
</feature>
<dbReference type="InterPro" id="IPR039261">
    <property type="entry name" value="FNR_nucleotide-bd"/>
</dbReference>